<dbReference type="EMBL" id="CAACVS010000326">
    <property type="protein sequence ID" value="VEU41046.1"/>
    <property type="molecule type" value="Genomic_DNA"/>
</dbReference>
<dbReference type="InterPro" id="IPR005114">
    <property type="entry name" value="Helicase_assoc"/>
</dbReference>
<evidence type="ECO:0000256" key="1">
    <source>
        <dbReference type="SAM" id="Coils"/>
    </source>
</evidence>
<feature type="compositionally biased region" description="Basic and acidic residues" evidence="2">
    <location>
        <begin position="352"/>
        <end position="370"/>
    </location>
</feature>
<evidence type="ECO:0000259" key="3">
    <source>
        <dbReference type="Pfam" id="PF03457"/>
    </source>
</evidence>
<feature type="domain" description="Helicase-associated" evidence="3">
    <location>
        <begin position="276"/>
        <end position="385"/>
    </location>
</feature>
<feature type="coiled-coil region" evidence="1">
    <location>
        <begin position="454"/>
        <end position="481"/>
    </location>
</feature>
<protein>
    <recommendedName>
        <fullName evidence="3">Helicase-associated domain-containing protein</fullName>
    </recommendedName>
</protein>
<proteinExistence type="predicted"/>
<evidence type="ECO:0000256" key="2">
    <source>
        <dbReference type="SAM" id="MobiDB-lite"/>
    </source>
</evidence>
<gene>
    <name evidence="4" type="ORF">PSNMU_V1.4_AUG-EV-PASAV3_0079490</name>
</gene>
<reference evidence="4 5" key="1">
    <citation type="submission" date="2019-01" db="EMBL/GenBank/DDBJ databases">
        <authorList>
            <person name="Ferrante I. M."/>
        </authorList>
    </citation>
    <scope>NUCLEOTIDE SEQUENCE [LARGE SCALE GENOMIC DNA]</scope>
    <source>
        <strain evidence="4 5">B856</strain>
    </source>
</reference>
<dbReference type="Gene3D" id="6.10.140.530">
    <property type="match status" value="3"/>
</dbReference>
<accession>A0A448ZGC7</accession>
<sequence length="699" mass="75864">MAPTEETAPGEAVFPEENGPGIPAQESLPPQHAAPPASAESARGESPDAPDGSLSPEDPAAPAAVGESRKRTAGEAGLPSGEESSTKKAAPEDLAPPETNTERQAGPEANGPVPSSPTVCTIATASLGLPSPAIASAVTPGATTVATPGSEPRSASRIKSCLVDGCEKLRAKSGYCLRHFKDKTAPIRSGTPEYERRICVIAGCERLRSKGEHCHRHHKDPSAPIRNKADKSTDRKKKCGIEHCNRLQVKGGFCSRHFRNRSAPVLTTPAFSFDADARWDELFPQLEAFYKKHGHSRVPTSQKTDLARFVVHIRCVYRTKKQKMLREAQAVVPATPQASAANGEGHGGASDKANKAASEGEAHPDLTKSKLLTPERMEALKTVNFEFQLWTVEPSQWEQRFQELLAYRTQNGHFHVTNKQNATLSSWCKTQRQRYKNTMAIYQGLYGVELTCPQKKAKELYDKAKEKAKEAKAAAAAEEGEGAKSKAAVMSTPNLSDIGEAKNMMDPERICKLNAVGFEWELQKDTYVESWENRYNQLLKFKVLNGHCRVPKSSGDNPQLGQWVKQMRKYHGWKEDGKSYPSTFTDERISRLNELGFEWRLKDTPMKSSAAKAEAETTTPVIAARVLNNQLNNTVDVPPLQQYPPQAAAASAATISITIGNGTAGDVVNGGGTPGENGQAMNWGWGNNAYDGTSNSATV</sequence>
<feature type="region of interest" description="Disordered" evidence="2">
    <location>
        <begin position="1"/>
        <end position="117"/>
    </location>
</feature>
<dbReference type="Proteomes" id="UP000291116">
    <property type="component" value="Unassembled WGS sequence"/>
</dbReference>
<dbReference type="Pfam" id="PF03457">
    <property type="entry name" value="HA"/>
    <property type="match status" value="3"/>
</dbReference>
<dbReference type="OrthoDB" id="498381at2759"/>
<dbReference type="PANTHER" id="PTHR33418:SF1">
    <property type="entry name" value="HELICASE-ASSOCIATED DOMAIN-CONTAINING PROTEIN"/>
    <property type="match status" value="1"/>
</dbReference>
<name>A0A448ZGC7_9STRA</name>
<dbReference type="AlphaFoldDB" id="A0A448ZGC7"/>
<feature type="domain" description="Helicase-associated" evidence="3">
    <location>
        <begin position="395"/>
        <end position="518"/>
    </location>
</feature>
<dbReference type="PANTHER" id="PTHR33418">
    <property type="entry name" value="HELICASE-ASSOCIATED"/>
    <property type="match status" value="1"/>
</dbReference>
<feature type="region of interest" description="Disordered" evidence="2">
    <location>
        <begin position="335"/>
        <end position="370"/>
    </location>
</feature>
<evidence type="ECO:0000313" key="4">
    <source>
        <dbReference type="EMBL" id="VEU41046.1"/>
    </source>
</evidence>
<evidence type="ECO:0000313" key="5">
    <source>
        <dbReference type="Proteomes" id="UP000291116"/>
    </source>
</evidence>
<feature type="domain" description="Helicase-associated" evidence="3">
    <location>
        <begin position="529"/>
        <end position="597"/>
    </location>
</feature>
<keyword evidence="5" id="KW-1185">Reference proteome</keyword>
<organism evidence="4 5">
    <name type="scientific">Pseudo-nitzschia multistriata</name>
    <dbReference type="NCBI Taxonomy" id="183589"/>
    <lineage>
        <taxon>Eukaryota</taxon>
        <taxon>Sar</taxon>
        <taxon>Stramenopiles</taxon>
        <taxon>Ochrophyta</taxon>
        <taxon>Bacillariophyta</taxon>
        <taxon>Bacillariophyceae</taxon>
        <taxon>Bacillariophycidae</taxon>
        <taxon>Bacillariales</taxon>
        <taxon>Bacillariaceae</taxon>
        <taxon>Pseudo-nitzschia</taxon>
    </lineage>
</organism>
<keyword evidence="1" id="KW-0175">Coiled coil</keyword>